<dbReference type="AlphaFoldDB" id="A0A409WQ63"/>
<dbReference type="InterPro" id="IPR014001">
    <property type="entry name" value="Helicase_ATP-bd"/>
</dbReference>
<dbReference type="SUPFAM" id="SSF52540">
    <property type="entry name" value="P-loop containing nucleoside triphosphate hydrolases"/>
    <property type="match status" value="1"/>
</dbReference>
<dbReference type="InParanoid" id="A0A409WQ63"/>
<evidence type="ECO:0000256" key="3">
    <source>
        <dbReference type="ARBA" id="ARBA00022840"/>
    </source>
</evidence>
<organism evidence="5 6">
    <name type="scientific">Gymnopilus dilepis</name>
    <dbReference type="NCBI Taxonomy" id="231916"/>
    <lineage>
        <taxon>Eukaryota</taxon>
        <taxon>Fungi</taxon>
        <taxon>Dikarya</taxon>
        <taxon>Basidiomycota</taxon>
        <taxon>Agaricomycotina</taxon>
        <taxon>Agaricomycetes</taxon>
        <taxon>Agaricomycetidae</taxon>
        <taxon>Agaricales</taxon>
        <taxon>Agaricineae</taxon>
        <taxon>Hymenogastraceae</taxon>
        <taxon>Gymnopilus</taxon>
    </lineage>
</organism>
<dbReference type="Proteomes" id="UP000284706">
    <property type="component" value="Unassembled WGS sequence"/>
</dbReference>
<dbReference type="GO" id="GO:0005634">
    <property type="term" value="C:nucleus"/>
    <property type="evidence" value="ECO:0007669"/>
    <property type="project" value="TreeGrafter"/>
</dbReference>
<evidence type="ECO:0000313" key="5">
    <source>
        <dbReference type="EMBL" id="PPQ80636.1"/>
    </source>
</evidence>
<dbReference type="GO" id="GO:0006281">
    <property type="term" value="P:DNA repair"/>
    <property type="evidence" value="ECO:0007669"/>
    <property type="project" value="TreeGrafter"/>
</dbReference>
<dbReference type="InterPro" id="IPR050628">
    <property type="entry name" value="SNF2_RAD54_helicase_TF"/>
</dbReference>
<keyword evidence="2" id="KW-0378">Hydrolase</keyword>
<dbReference type="Gene3D" id="3.40.50.10810">
    <property type="entry name" value="Tandem AAA-ATPase domain"/>
    <property type="match status" value="1"/>
</dbReference>
<reference evidence="5 6" key="1">
    <citation type="journal article" date="2018" name="Evol. Lett.">
        <title>Horizontal gene cluster transfer increased hallucinogenic mushroom diversity.</title>
        <authorList>
            <person name="Reynolds H.T."/>
            <person name="Vijayakumar V."/>
            <person name="Gluck-Thaler E."/>
            <person name="Korotkin H.B."/>
            <person name="Matheny P.B."/>
            <person name="Slot J.C."/>
        </authorList>
    </citation>
    <scope>NUCLEOTIDE SEQUENCE [LARGE SCALE GENOMIC DNA]</scope>
    <source>
        <strain evidence="5 6">SRW20</strain>
    </source>
</reference>
<dbReference type="STRING" id="231916.A0A409WQ63"/>
<evidence type="ECO:0000259" key="4">
    <source>
        <dbReference type="PROSITE" id="PS51192"/>
    </source>
</evidence>
<proteinExistence type="predicted"/>
<dbReference type="GO" id="GO:0016787">
    <property type="term" value="F:hydrolase activity"/>
    <property type="evidence" value="ECO:0007669"/>
    <property type="project" value="UniProtKB-KW"/>
</dbReference>
<gene>
    <name evidence="5" type="ORF">CVT26_007424</name>
</gene>
<dbReference type="Pfam" id="PF00176">
    <property type="entry name" value="SNF2-rel_dom"/>
    <property type="match status" value="1"/>
</dbReference>
<evidence type="ECO:0000256" key="2">
    <source>
        <dbReference type="ARBA" id="ARBA00022801"/>
    </source>
</evidence>
<dbReference type="PROSITE" id="PS51192">
    <property type="entry name" value="HELICASE_ATP_BIND_1"/>
    <property type="match status" value="1"/>
</dbReference>
<dbReference type="InterPro" id="IPR027417">
    <property type="entry name" value="P-loop_NTPase"/>
</dbReference>
<sequence length="773" mass="86042">MPSATVHGALTSLFVDGGGAPWTFRAWKDITGVSNGLFPAVDSQLPSGWTSADRDTISSYFSQYANISTEEGRMQFASSRQKGGVIPGRDKWRMWVTSNWARWKIHSRISDVLKAKDIHPIGLFANNPDLRNKQISASYIPVALDDIGAALYGEEALDSSGLLPFGIRMATQQLVQRTWMTITKQISRSKLRLASLEAAARVAFADLDRDKLTKAKISTVIRAVARWKALAEVFCDKPTLELIIDMDDELRRLMSVLGAKVKSPSSKSQSSGKRLYHVESTALRSLAKQEEVDDIINLYNEFFNVSTGQDGQPIVDFAPLLSIPFGEPVDGADPGVEMESTMTPQNLAHNLGFSGGLPLLFNRYRHVGGLVPWDSGCSGLFDKPSSDVLPIQLHWHQLAGVHSIIRRNFTPEASFEKCRGILLADEVGLGKTFQAGTMIAFLSDVVMRQARGLPLPPVIVDNPYLGEHRELPALPHLIVVPGTLLGQWERELKVLLKPGSFDIFVYGSGRDYQGFWGESEAFSKSLHTGNRIVIASHSSIMYDYGKLYQSQRSSKGRLPWAPRTPVSNYEDLARNTVFGQKFLSVTLDEAHEFRNNSKHCAALALVDLSILRLIATATPLQTSNQDSAAMGRLCGIKYFLSEEAHIQERIDAKNLRRARKDLAEMQLDLEGINDVEEIPTQAQDNPLKLCQIAISRRHQNMFEGRIIRRTIQSRDWRGQTVLNLPECETILGVVELTEREKKIITVLSDNVKDDVSTANGSKRISSKSFYIEY</sequence>
<dbReference type="InterPro" id="IPR000330">
    <property type="entry name" value="SNF2_N"/>
</dbReference>
<keyword evidence="1" id="KW-0547">Nucleotide-binding</keyword>
<feature type="non-terminal residue" evidence="5">
    <location>
        <position position="773"/>
    </location>
</feature>
<dbReference type="SMART" id="SM00487">
    <property type="entry name" value="DEXDc"/>
    <property type="match status" value="1"/>
</dbReference>
<evidence type="ECO:0000313" key="6">
    <source>
        <dbReference type="Proteomes" id="UP000284706"/>
    </source>
</evidence>
<keyword evidence="6" id="KW-1185">Reference proteome</keyword>
<evidence type="ECO:0000256" key="1">
    <source>
        <dbReference type="ARBA" id="ARBA00022741"/>
    </source>
</evidence>
<dbReference type="EMBL" id="NHYE01004938">
    <property type="protein sequence ID" value="PPQ80636.1"/>
    <property type="molecule type" value="Genomic_DNA"/>
</dbReference>
<dbReference type="GO" id="GO:0008094">
    <property type="term" value="F:ATP-dependent activity, acting on DNA"/>
    <property type="evidence" value="ECO:0007669"/>
    <property type="project" value="TreeGrafter"/>
</dbReference>
<dbReference type="GO" id="GO:0005524">
    <property type="term" value="F:ATP binding"/>
    <property type="evidence" value="ECO:0007669"/>
    <property type="project" value="UniProtKB-KW"/>
</dbReference>
<feature type="domain" description="Helicase ATP-binding" evidence="4">
    <location>
        <begin position="412"/>
        <end position="637"/>
    </location>
</feature>
<protein>
    <recommendedName>
        <fullName evidence="4">Helicase ATP-binding domain-containing protein</fullName>
    </recommendedName>
</protein>
<name>A0A409WQ63_9AGAR</name>
<comment type="caution">
    <text evidence="5">The sequence shown here is derived from an EMBL/GenBank/DDBJ whole genome shotgun (WGS) entry which is preliminary data.</text>
</comment>
<dbReference type="InterPro" id="IPR038718">
    <property type="entry name" value="SNF2-like_sf"/>
</dbReference>
<dbReference type="PANTHER" id="PTHR45626">
    <property type="entry name" value="TRANSCRIPTION TERMINATION FACTOR 2-RELATED"/>
    <property type="match status" value="1"/>
</dbReference>
<dbReference type="OrthoDB" id="3270319at2759"/>
<accession>A0A409WQ63</accession>
<keyword evidence="3" id="KW-0067">ATP-binding</keyword>
<dbReference type="PANTHER" id="PTHR45626:SF22">
    <property type="entry name" value="DNA REPAIR PROTEIN RAD5"/>
    <property type="match status" value="1"/>
</dbReference>